<comment type="caution">
    <text evidence="2">The sequence shown here is derived from an EMBL/GenBank/DDBJ whole genome shotgun (WGS) entry which is preliminary data.</text>
</comment>
<keyword evidence="3" id="KW-1185">Reference proteome</keyword>
<evidence type="ECO:0000313" key="3">
    <source>
        <dbReference type="Proteomes" id="UP000030104"/>
    </source>
</evidence>
<dbReference type="STRING" id="40296.A0A0A2KVK6"/>
<dbReference type="EMBL" id="JQGA01000917">
    <property type="protein sequence ID" value="KGO71819.1"/>
    <property type="molecule type" value="Genomic_DNA"/>
</dbReference>
<organism evidence="2 3">
    <name type="scientific">Penicillium italicum</name>
    <name type="common">Blue mold</name>
    <dbReference type="NCBI Taxonomy" id="40296"/>
    <lineage>
        <taxon>Eukaryota</taxon>
        <taxon>Fungi</taxon>
        <taxon>Dikarya</taxon>
        <taxon>Ascomycota</taxon>
        <taxon>Pezizomycotina</taxon>
        <taxon>Eurotiomycetes</taxon>
        <taxon>Eurotiomycetidae</taxon>
        <taxon>Eurotiales</taxon>
        <taxon>Aspergillaceae</taxon>
        <taxon>Penicillium</taxon>
    </lineage>
</organism>
<gene>
    <name evidence="2" type="ORF">PITC_028220</name>
</gene>
<protein>
    <recommendedName>
        <fullName evidence="4">Fungal-type protein kinase domain-containing protein</fullName>
    </recommendedName>
</protein>
<dbReference type="Proteomes" id="UP000030104">
    <property type="component" value="Unassembled WGS sequence"/>
</dbReference>
<dbReference type="PhylomeDB" id="A0A0A2KVK6"/>
<sequence>MEKIVESQKLKHKDREDRAKRKKLKKMPTIPITDLDPSEIPHHFNLTHCLPTEFELSPSKTEKTSLPPHLTTGGSPTNKALIQSRIDVIILTTLAKMKREFVAKPLTSVAASASLESVHLQFKRKIEFIWKSNHQQVRLSGIVDYSLWHGKPDDHATNMVLVEAERPDLLKGGMLRCLAYMAMIHETKKRAKIPDTSVYGIATDSFEWVFIRIRPNGEWTEKAYRWVHSAREIVSMLAKILAHAAGFDPQTGHKRRNLGFETDFSASWRQLESKAKSKQEDVRAATHHAHTI</sequence>
<proteinExistence type="predicted"/>
<name>A0A0A2KVK6_PENIT</name>
<feature type="region of interest" description="Disordered" evidence="1">
    <location>
        <begin position="58"/>
        <end position="77"/>
    </location>
</feature>
<dbReference type="OMA" id="IRPNGEW"/>
<reference evidence="2 3" key="1">
    <citation type="journal article" date="2015" name="Mol. Plant Microbe Interact.">
        <title>Genome, transcriptome, and functional analyses of Penicillium expansum provide new insights into secondary metabolism and pathogenicity.</title>
        <authorList>
            <person name="Ballester A.R."/>
            <person name="Marcet-Houben M."/>
            <person name="Levin E."/>
            <person name="Sela N."/>
            <person name="Selma-Lazaro C."/>
            <person name="Carmona L."/>
            <person name="Wisniewski M."/>
            <person name="Droby S."/>
            <person name="Gonzalez-Candelas L."/>
            <person name="Gabaldon T."/>
        </authorList>
    </citation>
    <scope>NUCLEOTIDE SEQUENCE [LARGE SCALE GENOMIC DNA]</scope>
    <source>
        <strain evidence="2 3">PHI-1</strain>
    </source>
</reference>
<feature type="compositionally biased region" description="Basic and acidic residues" evidence="1">
    <location>
        <begin position="1"/>
        <end position="19"/>
    </location>
</feature>
<dbReference type="HOGENOM" id="CLU_072129_0_0_1"/>
<feature type="region of interest" description="Disordered" evidence="1">
    <location>
        <begin position="1"/>
        <end position="23"/>
    </location>
</feature>
<dbReference type="OrthoDB" id="2103397at2759"/>
<evidence type="ECO:0000313" key="2">
    <source>
        <dbReference type="EMBL" id="KGO71819.1"/>
    </source>
</evidence>
<evidence type="ECO:0008006" key="4">
    <source>
        <dbReference type="Google" id="ProtNLM"/>
    </source>
</evidence>
<dbReference type="AlphaFoldDB" id="A0A0A2KVK6"/>
<evidence type="ECO:0000256" key="1">
    <source>
        <dbReference type="SAM" id="MobiDB-lite"/>
    </source>
</evidence>
<accession>A0A0A2KVK6</accession>